<sequence length="54" mass="6018">MILVEEILLIIGFLMLPYGLYEIIKSEADRAVKITLVGISIVLFAIETILAVKQ</sequence>
<evidence type="ECO:0000313" key="3">
    <source>
        <dbReference type="Proteomes" id="UP000594632"/>
    </source>
</evidence>
<keyword evidence="1" id="KW-0812">Transmembrane</keyword>
<feature type="transmembrane region" description="Helical" evidence="1">
    <location>
        <begin position="7"/>
        <end position="24"/>
    </location>
</feature>
<dbReference type="AlphaFoldDB" id="A0A7S9NS28"/>
<name>A0A7S9NS28_SACSO</name>
<reference evidence="2 3" key="1">
    <citation type="journal article" date="2020" name="Nat. Commun.">
        <title>The structures of two archaeal type IV pili illuminate evolutionary relationships.</title>
        <authorList>
            <person name="Wang F."/>
            <person name="Baquero D.P."/>
            <person name="Su Z."/>
            <person name="Beltran L.C."/>
            <person name="Prangishvili D."/>
            <person name="Krupovic M."/>
            <person name="Egelman E.H."/>
        </authorList>
    </citation>
    <scope>NUCLEOTIDE SEQUENCE [LARGE SCALE GENOMIC DNA]</scope>
    <source>
        <strain evidence="2 3">POZ149</strain>
    </source>
</reference>
<feature type="transmembrane region" description="Helical" evidence="1">
    <location>
        <begin position="30"/>
        <end position="52"/>
    </location>
</feature>
<evidence type="ECO:0000256" key="1">
    <source>
        <dbReference type="SAM" id="Phobius"/>
    </source>
</evidence>
<organism evidence="2 3">
    <name type="scientific">Saccharolobus solfataricus</name>
    <name type="common">Sulfolobus solfataricus</name>
    <dbReference type="NCBI Taxonomy" id="2287"/>
    <lineage>
        <taxon>Archaea</taxon>
        <taxon>Thermoproteota</taxon>
        <taxon>Thermoprotei</taxon>
        <taxon>Sulfolobales</taxon>
        <taxon>Sulfolobaceae</taxon>
        <taxon>Saccharolobus</taxon>
    </lineage>
</organism>
<evidence type="ECO:0000313" key="2">
    <source>
        <dbReference type="EMBL" id="QPG50758.1"/>
    </source>
</evidence>
<proteinExistence type="predicted"/>
<protein>
    <submittedName>
        <fullName evidence="2">Uncharacterized protein</fullName>
    </submittedName>
</protein>
<accession>A0A7S9NS28</accession>
<keyword evidence="1" id="KW-0472">Membrane</keyword>
<dbReference type="Proteomes" id="UP000594632">
    <property type="component" value="Chromosome"/>
</dbReference>
<gene>
    <name evidence="2" type="ORF">HFC64_13860</name>
</gene>
<dbReference type="RefSeq" id="WP_012716328.1">
    <property type="nucleotide sequence ID" value="NZ_LT549890.1"/>
</dbReference>
<dbReference type="GeneID" id="58788936"/>
<dbReference type="EMBL" id="CP050869">
    <property type="protein sequence ID" value="QPG50758.1"/>
    <property type="molecule type" value="Genomic_DNA"/>
</dbReference>
<keyword evidence="1" id="KW-1133">Transmembrane helix</keyword>
<dbReference type="OrthoDB" id="34427at2157"/>